<dbReference type="eggNOG" id="ENOG502S55Z">
    <property type="taxonomic scope" value="Eukaryota"/>
</dbReference>
<dbReference type="SUPFAM" id="SSF53474">
    <property type="entry name" value="alpha/beta-Hydrolases"/>
    <property type="match status" value="1"/>
</dbReference>
<keyword evidence="1" id="KW-0732">Signal</keyword>
<dbReference type="AlphaFoldDB" id="I0Z7C1"/>
<evidence type="ECO:0000259" key="2">
    <source>
        <dbReference type="Pfam" id="PF01738"/>
    </source>
</evidence>
<organism evidence="3 4">
    <name type="scientific">Coccomyxa subellipsoidea (strain C-169)</name>
    <name type="common">Green microalga</name>
    <dbReference type="NCBI Taxonomy" id="574566"/>
    <lineage>
        <taxon>Eukaryota</taxon>
        <taxon>Viridiplantae</taxon>
        <taxon>Chlorophyta</taxon>
        <taxon>core chlorophytes</taxon>
        <taxon>Trebouxiophyceae</taxon>
        <taxon>Trebouxiophyceae incertae sedis</taxon>
        <taxon>Coccomyxaceae</taxon>
        <taxon>Coccomyxa</taxon>
        <taxon>Coccomyxa subellipsoidea</taxon>
    </lineage>
</organism>
<dbReference type="Gene3D" id="3.40.50.1820">
    <property type="entry name" value="alpha/beta hydrolase"/>
    <property type="match status" value="1"/>
</dbReference>
<evidence type="ECO:0000256" key="1">
    <source>
        <dbReference type="SAM" id="SignalP"/>
    </source>
</evidence>
<dbReference type="InterPro" id="IPR029058">
    <property type="entry name" value="AB_hydrolase_fold"/>
</dbReference>
<dbReference type="GO" id="GO:0016787">
    <property type="term" value="F:hydrolase activity"/>
    <property type="evidence" value="ECO:0007669"/>
    <property type="project" value="UniProtKB-KW"/>
</dbReference>
<dbReference type="PANTHER" id="PTHR22946:SF0">
    <property type="entry name" value="DIENELACTONE HYDROLASE DOMAIN-CONTAINING PROTEIN"/>
    <property type="match status" value="1"/>
</dbReference>
<comment type="caution">
    <text evidence="3">The sequence shown here is derived from an EMBL/GenBank/DDBJ whole genome shotgun (WGS) entry which is preliminary data.</text>
</comment>
<dbReference type="OrthoDB" id="17560at2759"/>
<feature type="chain" id="PRO_5003636809" evidence="1">
    <location>
        <begin position="21"/>
        <end position="312"/>
    </location>
</feature>
<feature type="signal peptide" evidence="1">
    <location>
        <begin position="1"/>
        <end position="20"/>
    </location>
</feature>
<dbReference type="InterPro" id="IPR002925">
    <property type="entry name" value="Dienelactn_hydro"/>
</dbReference>
<name>I0Z7C1_COCSC</name>
<dbReference type="EMBL" id="AGSI01000002">
    <property type="protein sequence ID" value="EIE26540.1"/>
    <property type="molecule type" value="Genomic_DNA"/>
</dbReference>
<feature type="domain" description="Dienelactone hydrolase" evidence="2">
    <location>
        <begin position="51"/>
        <end position="273"/>
    </location>
</feature>
<dbReference type="GeneID" id="17044550"/>
<sequence length="312" mass="33617">MDRSCFLVVMLVLSPLAAWAQTSDFEYPTLWDPSTIVSSSVDYADGDAKLKGYLAYSNATSGPRPVVIIYPDWDGISNYERFRANLFASMGYAGFVADVYSQAVQQGPSIPAANRSALMMPFRSNSSYYRPRLLAALNTVRTLDIAQKDKIFAIGYCFGGGGVFELARAWPNTPGLLGVGGYHPGPLVSAGPKMQAGSPLRVYAFSGAEDPGITGDSVVAWKDEMRAANVTWGYYNYGATVHGFTLLESPVWTGNKNVSNGYNAAADHASWWALRGILLEVFQLTNTSNAYTSAGGAYDYQTGMAGTKLMSA</sequence>
<evidence type="ECO:0000313" key="4">
    <source>
        <dbReference type="Proteomes" id="UP000007264"/>
    </source>
</evidence>
<dbReference type="Pfam" id="PF01738">
    <property type="entry name" value="DLH"/>
    <property type="match status" value="1"/>
</dbReference>
<accession>I0Z7C1</accession>
<protein>
    <submittedName>
        <fullName evidence="3">Alpha/beta-hydrolase</fullName>
    </submittedName>
</protein>
<keyword evidence="4" id="KW-1185">Reference proteome</keyword>
<evidence type="ECO:0000313" key="3">
    <source>
        <dbReference type="EMBL" id="EIE26540.1"/>
    </source>
</evidence>
<dbReference type="KEGG" id="csl:COCSUDRAFT_32204"/>
<reference evidence="3 4" key="1">
    <citation type="journal article" date="2012" name="Genome Biol.">
        <title>The genome of the polar eukaryotic microalga coccomyxa subellipsoidea reveals traits of cold adaptation.</title>
        <authorList>
            <person name="Blanc G."/>
            <person name="Agarkova I."/>
            <person name="Grimwood J."/>
            <person name="Kuo A."/>
            <person name="Brueggeman A."/>
            <person name="Dunigan D."/>
            <person name="Gurnon J."/>
            <person name="Ladunga I."/>
            <person name="Lindquist E."/>
            <person name="Lucas S."/>
            <person name="Pangilinan J."/>
            <person name="Proschold T."/>
            <person name="Salamov A."/>
            <person name="Schmutz J."/>
            <person name="Weeks D."/>
            <person name="Yamada T."/>
            <person name="Claverie J.M."/>
            <person name="Grigoriev I."/>
            <person name="Van Etten J."/>
            <person name="Lomsadze A."/>
            <person name="Borodovsky M."/>
        </authorList>
    </citation>
    <scope>NUCLEOTIDE SEQUENCE [LARGE SCALE GENOMIC DNA]</scope>
    <source>
        <strain evidence="3 4">C-169</strain>
    </source>
</reference>
<dbReference type="RefSeq" id="XP_005651084.1">
    <property type="nucleotide sequence ID" value="XM_005651027.1"/>
</dbReference>
<dbReference type="InterPro" id="IPR050261">
    <property type="entry name" value="FrsA_esterase"/>
</dbReference>
<dbReference type="Proteomes" id="UP000007264">
    <property type="component" value="Unassembled WGS sequence"/>
</dbReference>
<proteinExistence type="predicted"/>
<dbReference type="PANTHER" id="PTHR22946">
    <property type="entry name" value="DIENELACTONE HYDROLASE DOMAIN-CONTAINING PROTEIN-RELATED"/>
    <property type="match status" value="1"/>
</dbReference>
<gene>
    <name evidence="3" type="ORF">COCSUDRAFT_32204</name>
</gene>